<evidence type="ECO:0000313" key="1">
    <source>
        <dbReference type="EMBL" id="SKB32183.1"/>
    </source>
</evidence>
<evidence type="ECO:0000313" key="2">
    <source>
        <dbReference type="Proteomes" id="UP000190044"/>
    </source>
</evidence>
<gene>
    <name evidence="1" type="ORF">SAMN06295937_100353</name>
</gene>
<accession>A0A1T5ABW9</accession>
<organism evidence="1 2">
    <name type="scientific">Sphingopyxis flava</name>
    <dbReference type="NCBI Taxonomy" id="1507287"/>
    <lineage>
        <taxon>Bacteria</taxon>
        <taxon>Pseudomonadati</taxon>
        <taxon>Pseudomonadota</taxon>
        <taxon>Alphaproteobacteria</taxon>
        <taxon>Sphingomonadales</taxon>
        <taxon>Sphingomonadaceae</taxon>
        <taxon>Sphingopyxis</taxon>
    </lineage>
</organism>
<dbReference type="Proteomes" id="UP000190044">
    <property type="component" value="Unassembled WGS sequence"/>
</dbReference>
<dbReference type="EMBL" id="FUYP01000003">
    <property type="protein sequence ID" value="SKB32183.1"/>
    <property type="molecule type" value="Genomic_DNA"/>
</dbReference>
<sequence length="125" mass="14052">MNWFRRLFDTPRNDQRPRPPRDMRKMNEDWKAGDLAMCVVPFFFPGSAFDPRLGEILRVSEVTEGPVALVNAVAYGLRFHGKPANHAWVCTAFIKIRPEATADEVEEGIIAKIKRAARKGAGVDA</sequence>
<protein>
    <submittedName>
        <fullName evidence="1">Uncharacterized protein</fullName>
    </submittedName>
</protein>
<reference evidence="2" key="1">
    <citation type="submission" date="2017-02" db="EMBL/GenBank/DDBJ databases">
        <authorList>
            <person name="Varghese N."/>
            <person name="Submissions S."/>
        </authorList>
    </citation>
    <scope>NUCLEOTIDE SEQUENCE [LARGE SCALE GENOMIC DNA]</scope>
    <source>
        <strain evidence="2">R11H</strain>
    </source>
</reference>
<keyword evidence="2" id="KW-1185">Reference proteome</keyword>
<dbReference type="AlphaFoldDB" id="A0A1T5ABW9"/>
<proteinExistence type="predicted"/>
<dbReference type="RefSeq" id="WP_079637247.1">
    <property type="nucleotide sequence ID" value="NZ_FUYP01000003.1"/>
</dbReference>
<name>A0A1T5ABW9_9SPHN</name>